<gene>
    <name evidence="2" type="ORF">BDV96DRAFT_684850</name>
</gene>
<name>A0A6A5ZFE0_9PLEO</name>
<keyword evidence="3" id="KW-1185">Reference proteome</keyword>
<accession>A0A6A5ZFE0</accession>
<proteinExistence type="predicted"/>
<organism evidence="2 3">
    <name type="scientific">Lophiotrema nucula</name>
    <dbReference type="NCBI Taxonomy" id="690887"/>
    <lineage>
        <taxon>Eukaryota</taxon>
        <taxon>Fungi</taxon>
        <taxon>Dikarya</taxon>
        <taxon>Ascomycota</taxon>
        <taxon>Pezizomycotina</taxon>
        <taxon>Dothideomycetes</taxon>
        <taxon>Pleosporomycetidae</taxon>
        <taxon>Pleosporales</taxon>
        <taxon>Lophiotremataceae</taxon>
        <taxon>Lophiotrema</taxon>
    </lineage>
</organism>
<reference evidence="2" key="1">
    <citation type="journal article" date="2020" name="Stud. Mycol.">
        <title>101 Dothideomycetes genomes: a test case for predicting lifestyles and emergence of pathogens.</title>
        <authorList>
            <person name="Haridas S."/>
            <person name="Albert R."/>
            <person name="Binder M."/>
            <person name="Bloem J."/>
            <person name="Labutti K."/>
            <person name="Salamov A."/>
            <person name="Andreopoulos B."/>
            <person name="Baker S."/>
            <person name="Barry K."/>
            <person name="Bills G."/>
            <person name="Bluhm B."/>
            <person name="Cannon C."/>
            <person name="Castanera R."/>
            <person name="Culley D."/>
            <person name="Daum C."/>
            <person name="Ezra D."/>
            <person name="Gonzalez J."/>
            <person name="Henrissat B."/>
            <person name="Kuo A."/>
            <person name="Liang C."/>
            <person name="Lipzen A."/>
            <person name="Lutzoni F."/>
            <person name="Magnuson J."/>
            <person name="Mondo S."/>
            <person name="Nolan M."/>
            <person name="Ohm R."/>
            <person name="Pangilinan J."/>
            <person name="Park H.-J."/>
            <person name="Ramirez L."/>
            <person name="Alfaro M."/>
            <person name="Sun H."/>
            <person name="Tritt A."/>
            <person name="Yoshinaga Y."/>
            <person name="Zwiers L.-H."/>
            <person name="Turgeon B."/>
            <person name="Goodwin S."/>
            <person name="Spatafora J."/>
            <person name="Crous P."/>
            <person name="Grigoriev I."/>
        </authorList>
    </citation>
    <scope>NUCLEOTIDE SEQUENCE</scope>
    <source>
        <strain evidence="2">CBS 627.86</strain>
    </source>
</reference>
<feature type="transmembrane region" description="Helical" evidence="1">
    <location>
        <begin position="6"/>
        <end position="26"/>
    </location>
</feature>
<dbReference type="EMBL" id="ML977317">
    <property type="protein sequence ID" value="KAF2118180.1"/>
    <property type="molecule type" value="Genomic_DNA"/>
</dbReference>
<keyword evidence="1" id="KW-1133">Transmembrane helix</keyword>
<evidence type="ECO:0000313" key="3">
    <source>
        <dbReference type="Proteomes" id="UP000799770"/>
    </source>
</evidence>
<keyword evidence="1" id="KW-0812">Transmembrane</keyword>
<protein>
    <submittedName>
        <fullName evidence="2">Uncharacterized protein</fullName>
    </submittedName>
</protein>
<dbReference type="OrthoDB" id="3001700at2759"/>
<sequence>MTAAKTFTVLAGVIGVIALAIYFFGIPPELKRKMEKQALQTMGENKMSYMVKDQLSKVPASDQEDVQELKKGLGNAVGGGLNNPLGDTTGEFAGQVWDKMQDYAKDSSNRAYGLKRTVTE</sequence>
<dbReference type="Proteomes" id="UP000799770">
    <property type="component" value="Unassembled WGS sequence"/>
</dbReference>
<keyword evidence="1" id="KW-0472">Membrane</keyword>
<evidence type="ECO:0000256" key="1">
    <source>
        <dbReference type="SAM" id="Phobius"/>
    </source>
</evidence>
<dbReference type="AlphaFoldDB" id="A0A6A5ZFE0"/>
<evidence type="ECO:0000313" key="2">
    <source>
        <dbReference type="EMBL" id="KAF2118180.1"/>
    </source>
</evidence>